<sequence length="55" mass="6402">MDGYNSLPTNEVQLRPAVGDRSLPSETQKTNRYTTQDELSKAKLLHKSFKFFLYH</sequence>
<comment type="caution">
    <text evidence="2">The sequence shown here is derived from an EMBL/GenBank/DDBJ whole genome shotgun (WGS) entry which is preliminary data.</text>
</comment>
<feature type="compositionally biased region" description="Polar residues" evidence="1">
    <location>
        <begin position="24"/>
        <end position="35"/>
    </location>
</feature>
<accession>A0ABR8KIP6</accession>
<organism evidence="2 3">
    <name type="scientific">Nostoc paludosum FACHB-159</name>
    <dbReference type="NCBI Taxonomy" id="2692908"/>
    <lineage>
        <taxon>Bacteria</taxon>
        <taxon>Bacillati</taxon>
        <taxon>Cyanobacteriota</taxon>
        <taxon>Cyanophyceae</taxon>
        <taxon>Nostocales</taxon>
        <taxon>Nostocaceae</taxon>
        <taxon>Nostoc</taxon>
    </lineage>
</organism>
<feature type="compositionally biased region" description="Polar residues" evidence="1">
    <location>
        <begin position="1"/>
        <end position="12"/>
    </location>
</feature>
<evidence type="ECO:0000256" key="1">
    <source>
        <dbReference type="SAM" id="MobiDB-lite"/>
    </source>
</evidence>
<protein>
    <submittedName>
        <fullName evidence="2">Uncharacterized protein</fullName>
    </submittedName>
</protein>
<dbReference type="EMBL" id="JACJTU010000039">
    <property type="protein sequence ID" value="MBD2737922.1"/>
    <property type="molecule type" value="Genomic_DNA"/>
</dbReference>
<evidence type="ECO:0000313" key="2">
    <source>
        <dbReference type="EMBL" id="MBD2737922.1"/>
    </source>
</evidence>
<keyword evidence="3" id="KW-1185">Reference proteome</keyword>
<dbReference type="RefSeq" id="WP_190958488.1">
    <property type="nucleotide sequence ID" value="NZ_JACJTU010000039.1"/>
</dbReference>
<feature type="region of interest" description="Disordered" evidence="1">
    <location>
        <begin position="1"/>
        <end position="35"/>
    </location>
</feature>
<evidence type="ECO:0000313" key="3">
    <source>
        <dbReference type="Proteomes" id="UP000637383"/>
    </source>
</evidence>
<proteinExistence type="predicted"/>
<gene>
    <name evidence="2" type="ORF">H6H03_29220</name>
</gene>
<dbReference type="Proteomes" id="UP000637383">
    <property type="component" value="Unassembled WGS sequence"/>
</dbReference>
<name>A0ABR8KIP6_9NOSO</name>
<reference evidence="2 3" key="1">
    <citation type="journal article" date="2020" name="ISME J.">
        <title>Comparative genomics reveals insights into cyanobacterial evolution and habitat adaptation.</title>
        <authorList>
            <person name="Chen M.Y."/>
            <person name="Teng W.K."/>
            <person name="Zhao L."/>
            <person name="Hu C.X."/>
            <person name="Zhou Y.K."/>
            <person name="Han B.P."/>
            <person name="Song L.R."/>
            <person name="Shu W.S."/>
        </authorList>
    </citation>
    <scope>NUCLEOTIDE SEQUENCE [LARGE SCALE GENOMIC DNA]</scope>
    <source>
        <strain evidence="2 3">FACHB-159</strain>
    </source>
</reference>